<dbReference type="InParanoid" id="A0A7C8MZQ1"/>
<protein>
    <recommendedName>
        <fullName evidence="3">BTB domain-containing protein</fullName>
    </recommendedName>
</protein>
<dbReference type="Gene3D" id="3.30.710.10">
    <property type="entry name" value="Potassium Channel Kv1.1, Chain A"/>
    <property type="match status" value="1"/>
</dbReference>
<evidence type="ECO:0000313" key="1">
    <source>
        <dbReference type="EMBL" id="KAF2972175.1"/>
    </source>
</evidence>
<evidence type="ECO:0008006" key="3">
    <source>
        <dbReference type="Google" id="ProtNLM"/>
    </source>
</evidence>
<reference evidence="1 2" key="1">
    <citation type="submission" date="2019-12" db="EMBL/GenBank/DDBJ databases">
        <title>Draft genome sequence of the ascomycete Xylaria multiplex DSM 110363.</title>
        <authorList>
            <person name="Buettner E."/>
            <person name="Kellner H."/>
        </authorList>
    </citation>
    <scope>NUCLEOTIDE SEQUENCE [LARGE SCALE GENOMIC DNA]</scope>
    <source>
        <strain evidence="1 2">DSM 110363</strain>
    </source>
</reference>
<dbReference type="InterPro" id="IPR011333">
    <property type="entry name" value="SKP1/BTB/POZ_sf"/>
</dbReference>
<dbReference type="OrthoDB" id="9997739at2759"/>
<dbReference type="PANTHER" id="PTHR47843:SF5">
    <property type="entry name" value="BTB_POZ DOMAIN PROTEIN"/>
    <property type="match status" value="1"/>
</dbReference>
<organism evidence="1 2">
    <name type="scientific">Xylaria multiplex</name>
    <dbReference type="NCBI Taxonomy" id="323545"/>
    <lineage>
        <taxon>Eukaryota</taxon>
        <taxon>Fungi</taxon>
        <taxon>Dikarya</taxon>
        <taxon>Ascomycota</taxon>
        <taxon>Pezizomycotina</taxon>
        <taxon>Sordariomycetes</taxon>
        <taxon>Xylariomycetidae</taxon>
        <taxon>Xylariales</taxon>
        <taxon>Xylariaceae</taxon>
        <taxon>Xylaria</taxon>
    </lineage>
</organism>
<gene>
    <name evidence="1" type="ORF">GQX73_g1367</name>
</gene>
<sequence length="342" mass="38015">MPAKKDRKTRPRRLPNIAQLAGRLGVEDANRLLTERSQTISLNDIVRNNIVESSQSCIVWEDFDPTVFEQFAEFAYTGDYTCNLPTKLGKHTSEPPKRYTDDTFTLPYSLISYNTSAQNRRGMVVATYHGPKVNDRGNPTCGCCPSQMTQYFISAFLSQYCGSVGTGTDLTQNHAAESVEHLIGDVQMYIIADRYTITSLMDKAMSKLTSNLAKWSIVASAFIPQFRRLVDYVYTNTPSHGQPRQVVASFAVCVARDVSALEGWATLLEDVPDFAWDLLGQVTKRRPVSPQPMVNSSQPLVNSFQPLANSSQPVLGFPFVFCFPARESPPLLVCTVRPLPPG</sequence>
<dbReference type="PANTHER" id="PTHR47843">
    <property type="entry name" value="BTB DOMAIN-CONTAINING PROTEIN-RELATED"/>
    <property type="match status" value="1"/>
</dbReference>
<dbReference type="Proteomes" id="UP000481858">
    <property type="component" value="Unassembled WGS sequence"/>
</dbReference>
<proteinExistence type="predicted"/>
<name>A0A7C8MZQ1_9PEZI</name>
<accession>A0A7C8MZQ1</accession>
<evidence type="ECO:0000313" key="2">
    <source>
        <dbReference type="Proteomes" id="UP000481858"/>
    </source>
</evidence>
<comment type="caution">
    <text evidence="1">The sequence shown here is derived from an EMBL/GenBank/DDBJ whole genome shotgun (WGS) entry which is preliminary data.</text>
</comment>
<dbReference type="SUPFAM" id="SSF54695">
    <property type="entry name" value="POZ domain"/>
    <property type="match status" value="1"/>
</dbReference>
<dbReference type="AlphaFoldDB" id="A0A7C8MZQ1"/>
<keyword evidence="2" id="KW-1185">Reference proteome</keyword>
<dbReference type="EMBL" id="WUBL01000008">
    <property type="protein sequence ID" value="KAF2972175.1"/>
    <property type="molecule type" value="Genomic_DNA"/>
</dbReference>